<dbReference type="GO" id="GO:0005524">
    <property type="term" value="F:ATP binding"/>
    <property type="evidence" value="ECO:0007669"/>
    <property type="project" value="UniProtKB-KW"/>
</dbReference>
<dbReference type="FunFam" id="3.40.1160.10:FF:000001">
    <property type="entry name" value="Uridylate kinase"/>
    <property type="match status" value="1"/>
</dbReference>
<comment type="subcellular location">
    <subcellularLocation>
        <location evidence="1 11">Cytoplasm</location>
    </subcellularLocation>
</comment>
<feature type="binding site" evidence="11">
    <location>
        <position position="159"/>
    </location>
    <ligand>
        <name>ATP</name>
        <dbReference type="ChEBI" id="CHEBI:30616"/>
    </ligand>
</feature>
<dbReference type="EC" id="2.7.4.22" evidence="11"/>
<keyword evidence="4 11" id="KW-0963">Cytoplasm</keyword>
<feature type="binding site" evidence="11">
    <location>
        <position position="168"/>
    </location>
    <ligand>
        <name>ATP</name>
        <dbReference type="ChEBI" id="CHEBI:30616"/>
    </ligand>
</feature>
<comment type="caution">
    <text evidence="13">The sequence shown here is derived from an EMBL/GenBank/DDBJ whole genome shotgun (WGS) entry which is preliminary data.</text>
</comment>
<comment type="subunit">
    <text evidence="11">Homohexamer.</text>
</comment>
<keyword evidence="5 11" id="KW-0808">Transferase</keyword>
<dbReference type="GO" id="GO:0033862">
    <property type="term" value="F:UMP kinase activity"/>
    <property type="evidence" value="ECO:0007669"/>
    <property type="project" value="UniProtKB-EC"/>
</dbReference>
<dbReference type="InterPro" id="IPR015963">
    <property type="entry name" value="Uridylate_kinase_bac"/>
</dbReference>
<dbReference type="Proteomes" id="UP000033869">
    <property type="component" value="Unassembled WGS sequence"/>
</dbReference>
<dbReference type="PIRSF" id="PIRSF005650">
    <property type="entry name" value="Uridylate_kin"/>
    <property type="match status" value="1"/>
</dbReference>
<reference evidence="13 14" key="1">
    <citation type="journal article" date="2015" name="Nature">
        <title>rRNA introns, odd ribosomes, and small enigmatic genomes across a large radiation of phyla.</title>
        <authorList>
            <person name="Brown C.T."/>
            <person name="Hug L.A."/>
            <person name="Thomas B.C."/>
            <person name="Sharon I."/>
            <person name="Castelle C.J."/>
            <person name="Singh A."/>
            <person name="Wilkins M.J."/>
            <person name="Williams K.H."/>
            <person name="Banfield J.F."/>
        </authorList>
    </citation>
    <scope>NUCLEOTIDE SEQUENCE [LARGE SCALE GENOMIC DNA]</scope>
</reference>
<comment type="pathway">
    <text evidence="2 11">Pyrimidine metabolism; CTP biosynthesis via de novo pathway; UDP from UMP (UMPK route): step 1/1.</text>
</comment>
<dbReference type="InterPro" id="IPR011817">
    <property type="entry name" value="Uridylate_kinase"/>
</dbReference>
<dbReference type="GO" id="GO:0044210">
    <property type="term" value="P:'de novo' CTP biosynthetic process"/>
    <property type="evidence" value="ECO:0007669"/>
    <property type="project" value="UniProtKB-UniRule"/>
</dbReference>
<evidence type="ECO:0000256" key="2">
    <source>
        <dbReference type="ARBA" id="ARBA00004791"/>
    </source>
</evidence>
<dbReference type="PANTHER" id="PTHR42833:SF4">
    <property type="entry name" value="URIDYLATE KINASE PUMPKIN, CHLOROPLASTIC"/>
    <property type="match status" value="1"/>
</dbReference>
<keyword evidence="7 11" id="KW-0418">Kinase</keyword>
<dbReference type="CDD" id="cd04254">
    <property type="entry name" value="AAK_UMPK-PyrH-Ec"/>
    <property type="match status" value="1"/>
</dbReference>
<evidence type="ECO:0000256" key="7">
    <source>
        <dbReference type="ARBA" id="ARBA00022777"/>
    </source>
</evidence>
<feature type="domain" description="Aspartate/glutamate/uridylate kinase" evidence="12">
    <location>
        <begin position="4"/>
        <end position="213"/>
    </location>
</feature>
<dbReference type="Pfam" id="PF00696">
    <property type="entry name" value="AA_kinase"/>
    <property type="match status" value="1"/>
</dbReference>
<evidence type="ECO:0000256" key="10">
    <source>
        <dbReference type="ARBA" id="ARBA00047767"/>
    </source>
</evidence>
<dbReference type="HAMAP" id="MF_01220_B">
    <property type="entry name" value="PyrH_B"/>
    <property type="match status" value="1"/>
</dbReference>
<dbReference type="UniPathway" id="UPA00159">
    <property type="reaction ID" value="UER00275"/>
</dbReference>
<evidence type="ECO:0000256" key="1">
    <source>
        <dbReference type="ARBA" id="ARBA00004496"/>
    </source>
</evidence>
<comment type="catalytic activity">
    <reaction evidence="10 11">
        <text>UMP + ATP = UDP + ADP</text>
        <dbReference type="Rhea" id="RHEA:24400"/>
        <dbReference type="ChEBI" id="CHEBI:30616"/>
        <dbReference type="ChEBI" id="CHEBI:57865"/>
        <dbReference type="ChEBI" id="CHEBI:58223"/>
        <dbReference type="ChEBI" id="CHEBI:456216"/>
        <dbReference type="EC" id="2.7.4.22"/>
    </reaction>
</comment>
<evidence type="ECO:0000256" key="8">
    <source>
        <dbReference type="ARBA" id="ARBA00022840"/>
    </source>
</evidence>
<feature type="binding site" evidence="11">
    <location>
        <position position="71"/>
    </location>
    <ligand>
        <name>UMP</name>
        <dbReference type="ChEBI" id="CHEBI:57865"/>
    </ligand>
</feature>
<dbReference type="GO" id="GO:0006225">
    <property type="term" value="P:UDP biosynthetic process"/>
    <property type="evidence" value="ECO:0007669"/>
    <property type="project" value="TreeGrafter"/>
</dbReference>
<evidence type="ECO:0000256" key="5">
    <source>
        <dbReference type="ARBA" id="ARBA00022679"/>
    </source>
</evidence>
<feature type="binding site" evidence="11">
    <location>
        <position position="52"/>
    </location>
    <ligand>
        <name>ATP</name>
        <dbReference type="ChEBI" id="CHEBI:30616"/>
    </ligand>
</feature>
<feature type="binding site" evidence="11">
    <location>
        <begin position="132"/>
        <end position="139"/>
    </location>
    <ligand>
        <name>UMP</name>
        <dbReference type="ChEBI" id="CHEBI:57865"/>
    </ligand>
</feature>
<gene>
    <name evidence="11" type="primary">pyrH</name>
    <name evidence="13" type="ORF">UU65_C0001G0024</name>
</gene>
<dbReference type="AlphaFoldDB" id="A0A0G0W9F5"/>
<proteinExistence type="inferred from homology"/>
<dbReference type="EMBL" id="LCBL01000001">
    <property type="protein sequence ID" value="KKS09619.1"/>
    <property type="molecule type" value="Genomic_DNA"/>
</dbReference>
<dbReference type="SUPFAM" id="SSF53633">
    <property type="entry name" value="Carbamate kinase-like"/>
    <property type="match status" value="1"/>
</dbReference>
<accession>A0A0G0W9F5</accession>
<comment type="caution">
    <text evidence="11">Lacks conserved residue(s) required for the propagation of feature annotation.</text>
</comment>
<comment type="similarity">
    <text evidence="3 11">Belongs to the UMP kinase family.</text>
</comment>
<protein>
    <recommendedName>
        <fullName evidence="11">Uridylate kinase</fullName>
        <shortName evidence="11">UK</shortName>
        <ecNumber evidence="11">2.7.4.22</ecNumber>
    </recommendedName>
    <alternativeName>
        <fullName evidence="11">Uridine monophosphate kinase</fullName>
        <shortName evidence="11">UMP kinase</shortName>
        <shortName evidence="11">UMPK</shortName>
    </alternativeName>
</protein>
<dbReference type="GO" id="GO:0005737">
    <property type="term" value="C:cytoplasm"/>
    <property type="evidence" value="ECO:0007669"/>
    <property type="project" value="UniProtKB-SubCell"/>
</dbReference>
<dbReference type="PATRIC" id="fig|1618344.3.peg.26"/>
<organism evidence="13 14">
    <name type="scientific">candidate division CPR2 bacterium GW2011_GWC1_41_48</name>
    <dbReference type="NCBI Taxonomy" id="1618344"/>
    <lineage>
        <taxon>Bacteria</taxon>
        <taxon>Bacteria division CPR2</taxon>
    </lineage>
</organism>
<evidence type="ECO:0000256" key="6">
    <source>
        <dbReference type="ARBA" id="ARBA00022741"/>
    </source>
</evidence>
<evidence type="ECO:0000256" key="4">
    <source>
        <dbReference type="ARBA" id="ARBA00022490"/>
    </source>
</evidence>
<comment type="activity regulation">
    <text evidence="11">Inhibited by UTP.</text>
</comment>
<dbReference type="NCBIfam" id="TIGR02075">
    <property type="entry name" value="pyrH_bact"/>
    <property type="match status" value="1"/>
</dbReference>
<evidence type="ECO:0000256" key="9">
    <source>
        <dbReference type="ARBA" id="ARBA00022975"/>
    </source>
</evidence>
<keyword evidence="8 11" id="KW-0067">ATP-binding</keyword>
<evidence type="ECO:0000313" key="13">
    <source>
        <dbReference type="EMBL" id="KKS09619.1"/>
    </source>
</evidence>
<feature type="binding site" evidence="11">
    <location>
        <begin position="9"/>
        <end position="12"/>
    </location>
    <ligand>
        <name>ATP</name>
        <dbReference type="ChEBI" id="CHEBI:30616"/>
    </ligand>
</feature>
<feature type="binding site" evidence="11">
    <location>
        <position position="165"/>
    </location>
    <ligand>
        <name>ATP</name>
        <dbReference type="ChEBI" id="CHEBI:30616"/>
    </ligand>
</feature>
<dbReference type="PANTHER" id="PTHR42833">
    <property type="entry name" value="URIDYLATE KINASE"/>
    <property type="match status" value="1"/>
</dbReference>
<comment type="function">
    <text evidence="11">Catalyzes the reversible phosphorylation of UMP to UDP.</text>
</comment>
<evidence type="ECO:0000259" key="12">
    <source>
        <dbReference type="Pfam" id="PF00696"/>
    </source>
</evidence>
<name>A0A0G0W9F5_UNCC2</name>
<dbReference type="InterPro" id="IPR036393">
    <property type="entry name" value="AceGlu_kinase-like_sf"/>
</dbReference>
<feature type="binding site" evidence="11">
    <location>
        <position position="56"/>
    </location>
    <ligand>
        <name>ATP</name>
        <dbReference type="ChEBI" id="CHEBI:30616"/>
    </ligand>
</feature>
<evidence type="ECO:0000313" key="14">
    <source>
        <dbReference type="Proteomes" id="UP000033869"/>
    </source>
</evidence>
<dbReference type="InterPro" id="IPR001048">
    <property type="entry name" value="Asp/Glu/Uridylate_kinase"/>
</dbReference>
<keyword evidence="6 11" id="KW-0547">Nucleotide-binding</keyword>
<feature type="binding site" evidence="11">
    <location>
        <position position="51"/>
    </location>
    <ligand>
        <name>UMP</name>
        <dbReference type="ChEBI" id="CHEBI:57865"/>
    </ligand>
</feature>
<sequence length="236" mass="25809">MKYKRIMLKLSGEAFLGDRAAGIDPEFTLKIAKQIKEVYDMGTELCIVIGGGNIFRGLSAAEHGLGRTTGDYIGMLATVMNSLALQESLEKIGLEVRVQTALTIIEVAEPYIRRKAVNHIKRGRIVIFGAGSGNPYVTTDMAAVLRALEMDCEVIFKATKVDGVYDKDPAKHEGAVKYDRLKHDEVLINNLKVMDPSAIALARENETPIIVFDINKPGNITKAILGENIGTIVTHL</sequence>
<keyword evidence="9 11" id="KW-0665">Pyrimidine biosynthesis</keyword>
<evidence type="ECO:0000256" key="11">
    <source>
        <dbReference type="HAMAP-Rule" id="MF_01220"/>
    </source>
</evidence>
<dbReference type="Gene3D" id="3.40.1160.10">
    <property type="entry name" value="Acetylglutamate kinase-like"/>
    <property type="match status" value="1"/>
</dbReference>
<evidence type="ECO:0000256" key="3">
    <source>
        <dbReference type="ARBA" id="ARBA00007614"/>
    </source>
</evidence>